<feature type="region of interest" description="Disordered" evidence="1">
    <location>
        <begin position="46"/>
        <end position="104"/>
    </location>
</feature>
<evidence type="ECO:0000313" key="2">
    <source>
        <dbReference type="EMBL" id="KAK6748648.1"/>
    </source>
</evidence>
<accession>A0ABR1DDT9</accession>
<gene>
    <name evidence="2" type="primary">Necator_chrIV.g14626</name>
    <name evidence="2" type="ORF">RB195_001331</name>
</gene>
<dbReference type="Proteomes" id="UP001303046">
    <property type="component" value="Unassembled WGS sequence"/>
</dbReference>
<sequence length="104" mass="11886">MCLSEVVEDRWNACGDDDVIGGERMQMCVIVWLSHSTVHIRAARWRREPATRDSPPLYETGQTTISTMNVNDDPRTPRKQISSICASKQDPEDCPVKRIRMSRP</sequence>
<protein>
    <submittedName>
        <fullName evidence="2">Uncharacterized protein</fullName>
    </submittedName>
</protein>
<organism evidence="2 3">
    <name type="scientific">Necator americanus</name>
    <name type="common">Human hookworm</name>
    <dbReference type="NCBI Taxonomy" id="51031"/>
    <lineage>
        <taxon>Eukaryota</taxon>
        <taxon>Metazoa</taxon>
        <taxon>Ecdysozoa</taxon>
        <taxon>Nematoda</taxon>
        <taxon>Chromadorea</taxon>
        <taxon>Rhabditida</taxon>
        <taxon>Rhabditina</taxon>
        <taxon>Rhabditomorpha</taxon>
        <taxon>Strongyloidea</taxon>
        <taxon>Ancylostomatidae</taxon>
        <taxon>Bunostominae</taxon>
        <taxon>Necator</taxon>
    </lineage>
</organism>
<comment type="caution">
    <text evidence="2">The sequence shown here is derived from an EMBL/GenBank/DDBJ whole genome shotgun (WGS) entry which is preliminary data.</text>
</comment>
<proteinExistence type="predicted"/>
<dbReference type="EMBL" id="JAVFWL010000004">
    <property type="protein sequence ID" value="KAK6748648.1"/>
    <property type="molecule type" value="Genomic_DNA"/>
</dbReference>
<feature type="compositionally biased region" description="Polar residues" evidence="1">
    <location>
        <begin position="60"/>
        <end position="70"/>
    </location>
</feature>
<evidence type="ECO:0000256" key="1">
    <source>
        <dbReference type="SAM" id="MobiDB-lite"/>
    </source>
</evidence>
<evidence type="ECO:0000313" key="3">
    <source>
        <dbReference type="Proteomes" id="UP001303046"/>
    </source>
</evidence>
<name>A0ABR1DDT9_NECAM</name>
<reference evidence="2 3" key="1">
    <citation type="submission" date="2023-08" db="EMBL/GenBank/DDBJ databases">
        <title>A Necator americanus chromosomal reference genome.</title>
        <authorList>
            <person name="Ilik V."/>
            <person name="Petrzelkova K.J."/>
            <person name="Pardy F."/>
            <person name="Fuh T."/>
            <person name="Niatou-Singa F.S."/>
            <person name="Gouil Q."/>
            <person name="Baker L."/>
            <person name="Ritchie M.E."/>
            <person name="Jex A.R."/>
            <person name="Gazzola D."/>
            <person name="Li H."/>
            <person name="Toshio Fujiwara R."/>
            <person name="Zhan B."/>
            <person name="Aroian R.V."/>
            <person name="Pafco B."/>
            <person name="Schwarz E.M."/>
        </authorList>
    </citation>
    <scope>NUCLEOTIDE SEQUENCE [LARGE SCALE GENOMIC DNA]</scope>
    <source>
        <strain evidence="2 3">Aroian</strain>
        <tissue evidence="2">Whole animal</tissue>
    </source>
</reference>
<keyword evidence="3" id="KW-1185">Reference proteome</keyword>